<evidence type="ECO:0000313" key="2">
    <source>
        <dbReference type="EMBL" id="CAB3405017.1"/>
    </source>
</evidence>
<feature type="transmembrane region" description="Helical" evidence="1">
    <location>
        <begin position="87"/>
        <end position="106"/>
    </location>
</feature>
<dbReference type="Proteomes" id="UP000494206">
    <property type="component" value="Unassembled WGS sequence"/>
</dbReference>
<dbReference type="AlphaFoldDB" id="A0A8S1EUJ3"/>
<feature type="transmembrane region" description="Helical" evidence="1">
    <location>
        <begin position="144"/>
        <end position="165"/>
    </location>
</feature>
<evidence type="ECO:0000313" key="3">
    <source>
        <dbReference type="Proteomes" id="UP000494206"/>
    </source>
</evidence>
<keyword evidence="1" id="KW-0812">Transmembrane</keyword>
<gene>
    <name evidence="2" type="ORF">CBOVIS_LOCUS7268</name>
</gene>
<name>A0A8S1EUJ3_9PELO</name>
<reference evidence="2 3" key="1">
    <citation type="submission" date="2020-04" db="EMBL/GenBank/DDBJ databases">
        <authorList>
            <person name="Laetsch R D."/>
            <person name="Stevens L."/>
            <person name="Kumar S."/>
            <person name="Blaxter L. M."/>
        </authorList>
    </citation>
    <scope>NUCLEOTIDE SEQUENCE [LARGE SCALE GENOMIC DNA]</scope>
</reference>
<accession>A0A8S1EUJ3</accession>
<feature type="transmembrane region" description="Helical" evidence="1">
    <location>
        <begin position="113"/>
        <end position="132"/>
    </location>
</feature>
<proteinExistence type="predicted"/>
<sequence length="180" mass="20662">MHDLPPFNPLEIKLTSHHDSEEADSVVAMPTTYFNVSPDHILNPKRIDHIGRARLALVIDVGALVAQLTALSLLVCDYLTESNRGRFLWIILPMWTVLSYIIIVYGKRTNAPTLIATIRFLFDAIFLIDMLISVESNQSRRLTIFTFIAFELIRFNLFFMIARLIGKHYDQTRTIITTII</sequence>
<keyword evidence="1" id="KW-1133">Transmembrane helix</keyword>
<keyword evidence="1" id="KW-0472">Membrane</keyword>
<organism evidence="2 3">
    <name type="scientific">Caenorhabditis bovis</name>
    <dbReference type="NCBI Taxonomy" id="2654633"/>
    <lineage>
        <taxon>Eukaryota</taxon>
        <taxon>Metazoa</taxon>
        <taxon>Ecdysozoa</taxon>
        <taxon>Nematoda</taxon>
        <taxon>Chromadorea</taxon>
        <taxon>Rhabditida</taxon>
        <taxon>Rhabditina</taxon>
        <taxon>Rhabditomorpha</taxon>
        <taxon>Rhabditoidea</taxon>
        <taxon>Rhabditidae</taxon>
        <taxon>Peloderinae</taxon>
        <taxon>Caenorhabditis</taxon>
    </lineage>
</organism>
<feature type="transmembrane region" description="Helical" evidence="1">
    <location>
        <begin position="55"/>
        <end position="75"/>
    </location>
</feature>
<comment type="caution">
    <text evidence="2">The sequence shown here is derived from an EMBL/GenBank/DDBJ whole genome shotgun (WGS) entry which is preliminary data.</text>
</comment>
<dbReference type="EMBL" id="CADEPM010000004">
    <property type="protein sequence ID" value="CAB3405017.1"/>
    <property type="molecule type" value="Genomic_DNA"/>
</dbReference>
<protein>
    <submittedName>
        <fullName evidence="2">Uncharacterized protein</fullName>
    </submittedName>
</protein>
<evidence type="ECO:0000256" key="1">
    <source>
        <dbReference type="SAM" id="Phobius"/>
    </source>
</evidence>
<keyword evidence="3" id="KW-1185">Reference proteome</keyword>